<dbReference type="AlphaFoldDB" id="A0A9P0FLE0"/>
<feature type="region of interest" description="Disordered" evidence="1">
    <location>
        <begin position="50"/>
        <end position="70"/>
    </location>
</feature>
<reference evidence="2" key="1">
    <citation type="submission" date="2021-12" db="EMBL/GenBank/DDBJ databases">
        <authorList>
            <person name="King R."/>
        </authorList>
    </citation>
    <scope>NUCLEOTIDE SEQUENCE</scope>
</reference>
<feature type="region of interest" description="Disordered" evidence="1">
    <location>
        <begin position="13"/>
        <end position="33"/>
    </location>
</feature>
<proteinExistence type="predicted"/>
<dbReference type="OrthoDB" id="6764596at2759"/>
<feature type="compositionally biased region" description="Polar residues" evidence="1">
    <location>
        <begin position="13"/>
        <end position="30"/>
    </location>
</feature>
<organism evidence="2 3">
    <name type="scientific">Brassicogethes aeneus</name>
    <name type="common">Rape pollen beetle</name>
    <name type="synonym">Meligethes aeneus</name>
    <dbReference type="NCBI Taxonomy" id="1431903"/>
    <lineage>
        <taxon>Eukaryota</taxon>
        <taxon>Metazoa</taxon>
        <taxon>Ecdysozoa</taxon>
        <taxon>Arthropoda</taxon>
        <taxon>Hexapoda</taxon>
        <taxon>Insecta</taxon>
        <taxon>Pterygota</taxon>
        <taxon>Neoptera</taxon>
        <taxon>Endopterygota</taxon>
        <taxon>Coleoptera</taxon>
        <taxon>Polyphaga</taxon>
        <taxon>Cucujiformia</taxon>
        <taxon>Nitidulidae</taxon>
        <taxon>Meligethinae</taxon>
        <taxon>Brassicogethes</taxon>
    </lineage>
</organism>
<evidence type="ECO:0000313" key="3">
    <source>
        <dbReference type="Proteomes" id="UP001154078"/>
    </source>
</evidence>
<dbReference type="PANTHER" id="PTHR33480:SF1">
    <property type="entry name" value="TYR RECOMBINASE DOMAIN-CONTAINING PROTEIN"/>
    <property type="match status" value="1"/>
</dbReference>
<dbReference type="Proteomes" id="UP001154078">
    <property type="component" value="Chromosome 6"/>
</dbReference>
<protein>
    <submittedName>
        <fullName evidence="2">Uncharacterized protein</fullName>
    </submittedName>
</protein>
<name>A0A9P0FLE0_BRAAE</name>
<dbReference type="PANTHER" id="PTHR33480">
    <property type="entry name" value="SET DOMAIN-CONTAINING PROTEIN-RELATED"/>
    <property type="match status" value="1"/>
</dbReference>
<dbReference type="EMBL" id="OV121137">
    <property type="protein sequence ID" value="CAH0558692.1"/>
    <property type="molecule type" value="Genomic_DNA"/>
</dbReference>
<evidence type="ECO:0000256" key="1">
    <source>
        <dbReference type="SAM" id="MobiDB-lite"/>
    </source>
</evidence>
<keyword evidence="3" id="KW-1185">Reference proteome</keyword>
<accession>A0A9P0FLE0</accession>
<sequence length="805" mass="93157">MNRSRRIVAMAQGNKTLDNECQSDQSSSAPSLEGSLLDCLEPGWVSDDNVDDPNFVLSPDNNSSSTDSEEEQCFNVEREVETLNQEFIIRKDNFTSQYQDDFSEANVVGTLDQNQIKSKENLTGHCQAAFSDFNTSYSITKRKKTHCKYCLSDVTNFERHLERNHTDVKEVIEMLSYPKKHQERKNIISLIRNSGHFNEFLKGNIYPKYGRESKSKEYYPCHRCKALLSKKYLSRHKKTCVVQKSTGHPQNKVNERAESQTMIACSLDENSTVCKLRVKQEVFSRMKADNISLIAKTDYLITIFGENYLKKHKREQIVSVCSNKMRELARFLLEFRKNTNNPNCTLQNILSPKLFDATVECAKRLGGYDIEKKIYKSPSLSAHLGTSLKQVCDIFIRLLLKEDPVIKVTNREGVIKETKRFKNLIETQWTTEISSLAFKNIQEMRWKKPVILPLTSDVKKFKEYVTEVADKAFTILKQEPNNKKEFKNLVEASLTLTILFNRRRIGDVQYTSLETYTEYNKNTCNQEEFENALSETEKILTKHYKRLVTGGKGSRAIAILFPIKLQDYIELFVNIRINSEIVPKDNKYLFGCPGTTKWTRGDVVIRRFAEKAGISNPTQISSNKLRKQIATVMQILNLSNDELDQFAQFMGHTQKTHNEFYKLPQDIYQTAKVSKLLLLMERGAEDYKGKSLNEININPEKELAEESDEEVESGTILAGKCGFQEKVTAEEKTNVRCQKIKINGRTPWNNEQTMLLKKYFKEHISSKKPPKKQECVQLIEKFPDILHNKDWVKIKTFIYNCYRQK</sequence>
<evidence type="ECO:0000313" key="2">
    <source>
        <dbReference type="EMBL" id="CAH0558692.1"/>
    </source>
</evidence>
<gene>
    <name evidence="2" type="ORF">MELIAE_LOCUS8965</name>
</gene>